<evidence type="ECO:0000313" key="2">
    <source>
        <dbReference type="Proteomes" id="UP000790709"/>
    </source>
</evidence>
<proteinExistence type="predicted"/>
<protein>
    <submittedName>
        <fullName evidence="1">Uncharacterized protein</fullName>
    </submittedName>
</protein>
<comment type="caution">
    <text evidence="1">The sequence shown here is derived from an EMBL/GenBank/DDBJ whole genome shotgun (WGS) entry which is preliminary data.</text>
</comment>
<reference evidence="1" key="1">
    <citation type="journal article" date="2021" name="New Phytol.">
        <title>Evolutionary innovations through gain and loss of genes in the ectomycorrhizal Boletales.</title>
        <authorList>
            <person name="Wu G."/>
            <person name="Miyauchi S."/>
            <person name="Morin E."/>
            <person name="Kuo A."/>
            <person name="Drula E."/>
            <person name="Varga T."/>
            <person name="Kohler A."/>
            <person name="Feng B."/>
            <person name="Cao Y."/>
            <person name="Lipzen A."/>
            <person name="Daum C."/>
            <person name="Hundley H."/>
            <person name="Pangilinan J."/>
            <person name="Johnson J."/>
            <person name="Barry K."/>
            <person name="LaButti K."/>
            <person name="Ng V."/>
            <person name="Ahrendt S."/>
            <person name="Min B."/>
            <person name="Choi I.G."/>
            <person name="Park H."/>
            <person name="Plett J.M."/>
            <person name="Magnuson J."/>
            <person name="Spatafora J.W."/>
            <person name="Nagy L.G."/>
            <person name="Henrissat B."/>
            <person name="Grigoriev I.V."/>
            <person name="Yang Z.L."/>
            <person name="Xu J."/>
            <person name="Martin F.M."/>
        </authorList>
    </citation>
    <scope>NUCLEOTIDE SEQUENCE</scope>
    <source>
        <strain evidence="1">KUC20120723A-06</strain>
    </source>
</reference>
<organism evidence="1 2">
    <name type="scientific">Leucogyrophana mollusca</name>
    <dbReference type="NCBI Taxonomy" id="85980"/>
    <lineage>
        <taxon>Eukaryota</taxon>
        <taxon>Fungi</taxon>
        <taxon>Dikarya</taxon>
        <taxon>Basidiomycota</taxon>
        <taxon>Agaricomycotina</taxon>
        <taxon>Agaricomycetes</taxon>
        <taxon>Agaricomycetidae</taxon>
        <taxon>Boletales</taxon>
        <taxon>Boletales incertae sedis</taxon>
        <taxon>Leucogyrophana</taxon>
    </lineage>
</organism>
<dbReference type="Proteomes" id="UP000790709">
    <property type="component" value="Unassembled WGS sequence"/>
</dbReference>
<accession>A0ACB8B7D9</accession>
<dbReference type="EMBL" id="MU266525">
    <property type="protein sequence ID" value="KAH7921455.1"/>
    <property type="molecule type" value="Genomic_DNA"/>
</dbReference>
<gene>
    <name evidence="1" type="ORF">BV22DRAFT_729347</name>
</gene>
<keyword evidence="2" id="KW-1185">Reference proteome</keyword>
<sequence length="187" mass="20906">MSWWKHVSPISIINKYHLGSTAHYSGSASLFVVPSASMTHSPELSFLDLVNKCDNFRLPAGYGSDSSTELIPWTLSPSPNSPVVGLLWTEVVQLLKAENEANRASNKTEIWVIQQSNADHSRAKRVSFHASIDTPAERTAVLKELCERWRDTGLFADIIGPKKWREETLLGPNNSLRDGVFMLWEIG</sequence>
<evidence type="ECO:0000313" key="1">
    <source>
        <dbReference type="EMBL" id="KAH7921455.1"/>
    </source>
</evidence>
<name>A0ACB8B7D9_9AGAM</name>